<feature type="domain" description="Mur ligase central" evidence="3">
    <location>
        <begin position="51"/>
        <end position="279"/>
    </location>
</feature>
<keyword evidence="2" id="KW-0573">Peptidoglycan synthesis</keyword>
<dbReference type="SUPFAM" id="SSF53623">
    <property type="entry name" value="MurD-like peptide ligases, catalytic domain"/>
    <property type="match status" value="1"/>
</dbReference>
<evidence type="ECO:0000259" key="4">
    <source>
        <dbReference type="Pfam" id="PF08353"/>
    </source>
</evidence>
<evidence type="ECO:0000259" key="3">
    <source>
        <dbReference type="Pfam" id="PF08245"/>
    </source>
</evidence>
<comment type="catalytic activity">
    <reaction evidence="2">
        <text>beta-D-GlcNAc-(1-&gt;4)-Mur2Ac(oyl-L-Ala-gamma-D-Glu-L-Lys-D-Ala-D-Ala)-di-trans,octa-cis-undecaprenyl diphosphate + L-glutamine + ATP + H2O = beta-D-GlcNAc-(1-&gt;4)-Mur2Ac(oyl-L-Ala-D-isoglutaminyl-L-Lys-D-Ala-D-Ala)-di-trans,octa-cis-undecaprenyl diphosphate + L-glutamate + ADP + phosphate + H(+)</text>
        <dbReference type="Rhea" id="RHEA:57928"/>
        <dbReference type="ChEBI" id="CHEBI:15377"/>
        <dbReference type="ChEBI" id="CHEBI:15378"/>
        <dbReference type="ChEBI" id="CHEBI:29985"/>
        <dbReference type="ChEBI" id="CHEBI:30616"/>
        <dbReference type="ChEBI" id="CHEBI:43474"/>
        <dbReference type="ChEBI" id="CHEBI:58359"/>
        <dbReference type="ChEBI" id="CHEBI:60033"/>
        <dbReference type="ChEBI" id="CHEBI:62233"/>
        <dbReference type="ChEBI" id="CHEBI:456216"/>
        <dbReference type="EC" id="6.3.5.13"/>
    </reaction>
</comment>
<dbReference type="EC" id="6.3.5.13" evidence="2"/>
<dbReference type="GO" id="GO:0005524">
    <property type="term" value="F:ATP binding"/>
    <property type="evidence" value="ECO:0007669"/>
    <property type="project" value="UniProtKB-UniRule"/>
</dbReference>
<comment type="pathway">
    <text evidence="1 2">Cell wall biogenesis; peptidoglycan biosynthesis.</text>
</comment>
<comment type="subunit">
    <text evidence="2">Forms a heterodimer with GatD.</text>
</comment>
<keyword evidence="2" id="KW-0862">Zinc</keyword>
<accession>A0A9D1S741</accession>
<evidence type="ECO:0000313" key="6">
    <source>
        <dbReference type="Proteomes" id="UP000824118"/>
    </source>
</evidence>
<feature type="domain" description="Lipid II isoglutaminyl synthase (glutamine-hydrolyzing) subunit MurT C-terminal" evidence="4">
    <location>
        <begin position="322"/>
        <end position="428"/>
    </location>
</feature>
<comment type="similarity">
    <text evidence="2">Belongs to the MurCDEF family. MurT subfamily.</text>
</comment>
<dbReference type="Pfam" id="PF08245">
    <property type="entry name" value="Mur_ligase_M"/>
    <property type="match status" value="1"/>
</dbReference>
<dbReference type="GO" id="GO:0009252">
    <property type="term" value="P:peptidoglycan biosynthetic process"/>
    <property type="evidence" value="ECO:0007669"/>
    <property type="project" value="UniProtKB-UniRule"/>
</dbReference>
<proteinExistence type="inferred from homology"/>
<sequence>MRKFLAILVCKLSRFAGKLLGKGSSMPGKLALKVCPNILGKISLPKYIIAVTGSNGKTSTVEMIAHVMEDAGLNIAYNKEGSNQIEGVTTFILNNCTMGGKFKKDYILIESDERYAKYTFKHFSPTHYVIVNLYRDQLTRNGHPLWVYDAIKESIPESTKLILNADDPLISTFGEGRKNVVWYGMDNLSTDTNESTGVYDDGKYCPICGGKLSYDYRHFNHIGSFSCEKCGFKKHNTNYTVTAADLEEGVVEIDGSTEIGLAFTGIYNVYNILAAYAACCTVGIDKNQISTSLNNFVLKNGRIVRFKLGDRTGVLLASKHENSISYEQSLTYAATRKTPGDVVVIVDRISRKYYTGDTSWLWDINFDILNSDSVNKIYLMGLYCSDLELRFSYTNIPKDKIKVFSDIHAGIEELRNGGKEEIYVVTCFSDKEKFLSETTMLQ</sequence>
<feature type="binding site" evidence="2">
    <location>
        <position position="208"/>
    </location>
    <ligand>
        <name>Zn(2+)</name>
        <dbReference type="ChEBI" id="CHEBI:29105"/>
    </ligand>
</feature>
<comment type="catalytic activity">
    <reaction evidence="2">
        <text>beta-D-GlcNAc-(1-&gt;4)-Mur2Ac(oyl-L-Ala-gamma-D-O-P-Glu-L-Lys-D-Ala-D-Ala)-di-trans,octa-cis-undecaprenyl diphosphate + NH4(+) = beta-D-GlcNAc-(1-&gt;4)-Mur2Ac(oyl-L-Ala-D-isoglutaminyl-L-Lys-D-Ala-D-Ala)-di-trans,octa-cis-undecaprenyl diphosphate + phosphate + H(+)</text>
        <dbReference type="Rhea" id="RHEA:57932"/>
        <dbReference type="ChEBI" id="CHEBI:15378"/>
        <dbReference type="ChEBI" id="CHEBI:28938"/>
        <dbReference type="ChEBI" id="CHEBI:43474"/>
        <dbReference type="ChEBI" id="CHEBI:62233"/>
        <dbReference type="ChEBI" id="CHEBI:143132"/>
    </reaction>
</comment>
<dbReference type="GO" id="GO:0008270">
    <property type="term" value="F:zinc ion binding"/>
    <property type="evidence" value="ECO:0007669"/>
    <property type="project" value="UniProtKB-UniRule"/>
</dbReference>
<dbReference type="PANTHER" id="PTHR23135:SF7">
    <property type="entry name" value="LIPID II ISOGLUTAMINYL SYNTHASE (GLUTAMINE-HYDROLYZING) SUBUNIT MURT"/>
    <property type="match status" value="1"/>
</dbReference>
<gene>
    <name evidence="2" type="primary">murT</name>
    <name evidence="5" type="ORF">IAD22_01705</name>
</gene>
<name>A0A9D1S741_9FIRM</name>
<dbReference type="GO" id="GO:0008360">
    <property type="term" value="P:regulation of cell shape"/>
    <property type="evidence" value="ECO:0007669"/>
    <property type="project" value="UniProtKB-KW"/>
</dbReference>
<dbReference type="GO" id="GO:0071555">
    <property type="term" value="P:cell wall organization"/>
    <property type="evidence" value="ECO:0007669"/>
    <property type="project" value="UniProtKB-KW"/>
</dbReference>
<keyword evidence="2" id="KW-0436">Ligase</keyword>
<dbReference type="Pfam" id="PF08353">
    <property type="entry name" value="MurT_C"/>
    <property type="match status" value="1"/>
</dbReference>
<reference evidence="5" key="2">
    <citation type="journal article" date="2021" name="PeerJ">
        <title>Extensive microbial diversity within the chicken gut microbiome revealed by metagenomics and culture.</title>
        <authorList>
            <person name="Gilroy R."/>
            <person name="Ravi A."/>
            <person name="Getino M."/>
            <person name="Pursley I."/>
            <person name="Horton D.L."/>
            <person name="Alikhan N.F."/>
            <person name="Baker D."/>
            <person name="Gharbi K."/>
            <person name="Hall N."/>
            <person name="Watson M."/>
            <person name="Adriaenssens E.M."/>
            <person name="Foster-Nyarko E."/>
            <person name="Jarju S."/>
            <person name="Secka A."/>
            <person name="Antonio M."/>
            <person name="Oren A."/>
            <person name="Chaudhuri R.R."/>
            <person name="La Ragione R."/>
            <person name="Hildebrand F."/>
            <person name="Pallen M.J."/>
        </authorList>
    </citation>
    <scope>NUCLEOTIDE SEQUENCE</scope>
    <source>
        <strain evidence="5">ChiGjej1B1-1684</strain>
    </source>
</reference>
<dbReference type="PANTHER" id="PTHR23135">
    <property type="entry name" value="MUR LIGASE FAMILY MEMBER"/>
    <property type="match status" value="1"/>
</dbReference>
<dbReference type="InterPro" id="IPR036565">
    <property type="entry name" value="Mur-like_cat_sf"/>
</dbReference>
<dbReference type="InterPro" id="IPR013221">
    <property type="entry name" value="Mur_ligase_cen"/>
</dbReference>
<dbReference type="EMBL" id="DVNG01000023">
    <property type="protein sequence ID" value="HIU49714.1"/>
    <property type="molecule type" value="Genomic_DNA"/>
</dbReference>
<dbReference type="HAMAP" id="MF_02214">
    <property type="entry name" value="Lipid_II_synth_MurT"/>
    <property type="match status" value="1"/>
</dbReference>
<reference evidence="5" key="1">
    <citation type="submission" date="2020-10" db="EMBL/GenBank/DDBJ databases">
        <authorList>
            <person name="Gilroy R."/>
        </authorList>
    </citation>
    <scope>NUCLEOTIDE SEQUENCE</scope>
    <source>
        <strain evidence="5">ChiGjej1B1-1684</strain>
    </source>
</reference>
<keyword evidence="2" id="KW-0961">Cell wall biogenesis/degradation</keyword>
<evidence type="ECO:0000256" key="2">
    <source>
        <dbReference type="HAMAP-Rule" id="MF_02214"/>
    </source>
</evidence>
<dbReference type="Proteomes" id="UP000824118">
    <property type="component" value="Unassembled WGS sequence"/>
</dbReference>
<keyword evidence="2" id="KW-0547">Nucleotide-binding</keyword>
<feature type="binding site" evidence="2">
    <location>
        <position position="230"/>
    </location>
    <ligand>
        <name>Zn(2+)</name>
        <dbReference type="ChEBI" id="CHEBI:29105"/>
    </ligand>
</feature>
<keyword evidence="2" id="KW-0133">Cell shape</keyword>
<comment type="catalytic activity">
    <reaction evidence="2">
        <text>beta-D-GlcNAc-(1-&gt;4)-Mur2Ac(oyl-L-Ala-gamma-D-Glu-L-Lys-D-Ala-D-Ala)-di-trans,octa-cis-undecaprenyl diphosphate + ATP = beta-D-GlcNAc-(1-&gt;4)-Mur2Ac(oyl-L-Ala-gamma-D-O-P-Glu-L-Lys-D-Ala-D-Ala)-di-trans,octa-cis-undecaprenyl diphosphate + ADP</text>
        <dbReference type="Rhea" id="RHEA:59488"/>
        <dbReference type="ChEBI" id="CHEBI:30616"/>
        <dbReference type="ChEBI" id="CHEBI:60033"/>
        <dbReference type="ChEBI" id="CHEBI:143132"/>
        <dbReference type="ChEBI" id="CHEBI:456216"/>
    </reaction>
</comment>
<dbReference type="AlphaFoldDB" id="A0A9D1S741"/>
<feature type="active site" evidence="2">
    <location>
        <position position="357"/>
    </location>
</feature>
<comment type="caution">
    <text evidence="5">The sequence shown here is derived from an EMBL/GenBank/DDBJ whole genome shotgun (WGS) entry which is preliminary data.</text>
</comment>
<keyword evidence="2" id="KW-0067">ATP-binding</keyword>
<keyword evidence="2" id="KW-0479">Metal-binding</keyword>
<evidence type="ECO:0000256" key="1">
    <source>
        <dbReference type="ARBA" id="ARBA00004752"/>
    </source>
</evidence>
<evidence type="ECO:0000313" key="5">
    <source>
        <dbReference type="EMBL" id="HIU49714.1"/>
    </source>
</evidence>
<dbReference type="InterPro" id="IPR043703">
    <property type="entry name" value="Lipid_II_synth_MurT"/>
</dbReference>
<feature type="binding site" evidence="2">
    <location>
        <position position="227"/>
    </location>
    <ligand>
        <name>Zn(2+)</name>
        <dbReference type="ChEBI" id="CHEBI:29105"/>
    </ligand>
</feature>
<comment type="function">
    <text evidence="2">The lipid II isoglutaminyl synthase complex catalyzes the formation of alpha-D-isoglutamine in the cell wall lipid II stem peptide. The MurT subunit catalyzes the ATP-dependent amidation of D-glutamate residue of lipid II, converting it to an isoglutamine residue.</text>
</comment>
<organism evidence="5 6">
    <name type="scientific">Candidatus Limousia pullorum</name>
    <dbReference type="NCBI Taxonomy" id="2840860"/>
    <lineage>
        <taxon>Bacteria</taxon>
        <taxon>Bacillati</taxon>
        <taxon>Bacillota</taxon>
        <taxon>Clostridia</taxon>
        <taxon>Eubacteriales</taxon>
        <taxon>Oscillospiraceae</taxon>
        <taxon>Oscillospiraceae incertae sedis</taxon>
        <taxon>Candidatus Limousia</taxon>
    </lineage>
</organism>
<dbReference type="InterPro" id="IPR013564">
    <property type="entry name" value="MurT_C"/>
</dbReference>
<feature type="binding site" evidence="2">
    <location>
        <position position="205"/>
    </location>
    <ligand>
        <name>Zn(2+)</name>
        <dbReference type="ChEBI" id="CHEBI:29105"/>
    </ligand>
</feature>
<dbReference type="Gene3D" id="3.40.1190.10">
    <property type="entry name" value="Mur-like, catalytic domain"/>
    <property type="match status" value="1"/>
</dbReference>
<dbReference type="GO" id="GO:0140282">
    <property type="term" value="F:carbon-nitrogen ligase activity on lipid II"/>
    <property type="evidence" value="ECO:0007669"/>
    <property type="project" value="UniProtKB-UniRule"/>
</dbReference>
<protein>
    <recommendedName>
        <fullName evidence="2">Lipid II isoglutaminyl synthase (glutamine-hydrolyzing) subunit MurT</fullName>
        <ecNumber evidence="2">6.3.5.13</ecNumber>
    </recommendedName>
</protein>
<dbReference type="GO" id="GO:0016881">
    <property type="term" value="F:acid-amino acid ligase activity"/>
    <property type="evidence" value="ECO:0007669"/>
    <property type="project" value="InterPro"/>
</dbReference>